<protein>
    <submittedName>
        <fullName evidence="1">Uncharacterized protein</fullName>
    </submittedName>
</protein>
<name>A0A4V1C6F5_PYROR</name>
<proteinExistence type="predicted"/>
<evidence type="ECO:0000313" key="2">
    <source>
        <dbReference type="Proteomes" id="UP000294847"/>
    </source>
</evidence>
<organism evidence="1 2">
    <name type="scientific">Pyricularia oryzae</name>
    <name type="common">Rice blast fungus</name>
    <name type="synonym">Magnaporthe oryzae</name>
    <dbReference type="NCBI Taxonomy" id="318829"/>
    <lineage>
        <taxon>Eukaryota</taxon>
        <taxon>Fungi</taxon>
        <taxon>Dikarya</taxon>
        <taxon>Ascomycota</taxon>
        <taxon>Pezizomycotina</taxon>
        <taxon>Sordariomycetes</taxon>
        <taxon>Sordariomycetidae</taxon>
        <taxon>Magnaporthales</taxon>
        <taxon>Pyriculariaceae</taxon>
        <taxon>Pyricularia</taxon>
    </lineage>
</organism>
<gene>
    <name evidence="1" type="ORF">PoMZ_04668</name>
</gene>
<dbReference type="EMBL" id="CP034206">
    <property type="protein sequence ID" value="QBZ59705.1"/>
    <property type="molecule type" value="Genomic_DNA"/>
</dbReference>
<accession>A0A4V1C6F5</accession>
<dbReference type="AlphaFoldDB" id="A0A4V1C6F5"/>
<reference evidence="1 2" key="1">
    <citation type="journal article" date="2019" name="Mol. Biol. Evol.">
        <title>Blast fungal genomes show frequent chromosomal changes, gene gains and losses, and effector gene turnover.</title>
        <authorList>
            <person name="Gomez Luciano L.B."/>
            <person name="Jason Tsai I."/>
            <person name="Chuma I."/>
            <person name="Tosa Y."/>
            <person name="Chen Y.H."/>
            <person name="Li J.Y."/>
            <person name="Li M.Y."/>
            <person name="Jade Lu M.Y."/>
            <person name="Nakayashiki H."/>
            <person name="Li W.H."/>
        </authorList>
    </citation>
    <scope>NUCLEOTIDE SEQUENCE [LARGE SCALE GENOMIC DNA]</scope>
    <source>
        <strain evidence="1">MZ5-1-6</strain>
    </source>
</reference>
<evidence type="ECO:0000313" key="1">
    <source>
        <dbReference type="EMBL" id="QBZ59705.1"/>
    </source>
</evidence>
<dbReference type="Proteomes" id="UP000294847">
    <property type="component" value="Chromosome 3"/>
</dbReference>
<sequence>MGPAAQSCGKGVCPPPLCYKDCRFASLPCTERQAPSRVATSFRDSYHLD</sequence>